<feature type="compositionally biased region" description="Basic and acidic residues" evidence="1">
    <location>
        <begin position="177"/>
        <end position="200"/>
    </location>
</feature>
<accession>A0A6A3I4G3</accession>
<proteinExistence type="predicted"/>
<feature type="region of interest" description="Disordered" evidence="1">
    <location>
        <begin position="163"/>
        <end position="346"/>
    </location>
</feature>
<protein>
    <submittedName>
        <fullName evidence="2">Uncharacterized protein</fullName>
    </submittedName>
</protein>
<organism evidence="2 3">
    <name type="scientific">Phytophthora rubi</name>
    <dbReference type="NCBI Taxonomy" id="129364"/>
    <lineage>
        <taxon>Eukaryota</taxon>
        <taxon>Sar</taxon>
        <taxon>Stramenopiles</taxon>
        <taxon>Oomycota</taxon>
        <taxon>Peronosporomycetes</taxon>
        <taxon>Peronosporales</taxon>
        <taxon>Peronosporaceae</taxon>
        <taxon>Phytophthora</taxon>
    </lineage>
</organism>
<name>A0A6A3I4G3_9STRA</name>
<feature type="compositionally biased region" description="Basic and acidic residues" evidence="1">
    <location>
        <begin position="269"/>
        <end position="328"/>
    </location>
</feature>
<dbReference type="Proteomes" id="UP000435112">
    <property type="component" value="Unassembled WGS sequence"/>
</dbReference>
<evidence type="ECO:0000256" key="1">
    <source>
        <dbReference type="SAM" id="MobiDB-lite"/>
    </source>
</evidence>
<dbReference type="OrthoDB" id="10330620at2759"/>
<dbReference type="EMBL" id="QXFU01003164">
    <property type="protein sequence ID" value="KAE8977799.1"/>
    <property type="molecule type" value="Genomic_DNA"/>
</dbReference>
<sequence length="346" mass="37370">MMAASKRNPVKNIAEVCARDVQTDADETCDNAAPSTDEKGSRFATVGVYNVESPVCDNAGPVCVTKILVNQIDGQDRRDETGANQASGPDRRGGTRPYLGRNQCRTPDMGDESGMCKPVSNRRDTRTVTDGTRDESALSAEWEDPRMAPFDVFPIEERDHNTAGLACATRVPGKQMSDQDRRDETRSDLGRNQCRTERNQCRTTDMGDGTETRGHAANSDQGLDTHSRAADLDSGAEYVVDEQVGVVQRSDPHAGDAEAQQTQLPEDTATDKEIKTEEAGVTDKEVKTEKAGATDEKIRTEEAGATDKEIKTEKAGATDEKIRTEEAGGKQGGVKDGGNLDAKGCR</sequence>
<gene>
    <name evidence="2" type="ORF">PR002_g24904</name>
</gene>
<evidence type="ECO:0000313" key="2">
    <source>
        <dbReference type="EMBL" id="KAE8977799.1"/>
    </source>
</evidence>
<comment type="caution">
    <text evidence="2">The sequence shown here is derived from an EMBL/GenBank/DDBJ whole genome shotgun (WGS) entry which is preliminary data.</text>
</comment>
<feature type="region of interest" description="Disordered" evidence="1">
    <location>
        <begin position="75"/>
        <end position="141"/>
    </location>
</feature>
<feature type="compositionally biased region" description="Basic and acidic residues" evidence="1">
    <location>
        <begin position="121"/>
        <end position="136"/>
    </location>
</feature>
<evidence type="ECO:0000313" key="3">
    <source>
        <dbReference type="Proteomes" id="UP000435112"/>
    </source>
</evidence>
<dbReference type="AlphaFoldDB" id="A0A6A3I4G3"/>
<reference evidence="2 3" key="1">
    <citation type="submission" date="2018-09" db="EMBL/GenBank/DDBJ databases">
        <title>Genomic investigation of the strawberry pathogen Phytophthora fragariae indicates pathogenicity is determined by transcriptional variation in three key races.</title>
        <authorList>
            <person name="Adams T.M."/>
            <person name="Armitage A.D."/>
            <person name="Sobczyk M.K."/>
            <person name="Bates H.J."/>
            <person name="Dunwell J.M."/>
            <person name="Nellist C.F."/>
            <person name="Harrison R.J."/>
        </authorList>
    </citation>
    <scope>NUCLEOTIDE SEQUENCE [LARGE SCALE GENOMIC DNA]</scope>
    <source>
        <strain evidence="2 3">SCRP324</strain>
    </source>
</reference>